<proteinExistence type="inferred from homology"/>
<keyword evidence="4" id="KW-0804">Transcription</keyword>
<gene>
    <name evidence="6" type="ORF">ACFPFM_23685</name>
</gene>
<dbReference type="EMBL" id="JBHSJB010000023">
    <property type="protein sequence ID" value="MFC5056734.1"/>
    <property type="molecule type" value="Genomic_DNA"/>
</dbReference>
<feature type="domain" description="HTH lysR-type" evidence="5">
    <location>
        <begin position="2"/>
        <end position="59"/>
    </location>
</feature>
<protein>
    <submittedName>
        <fullName evidence="6">LysR family transcriptional regulator</fullName>
    </submittedName>
</protein>
<comment type="caution">
    <text evidence="6">The sequence shown here is derived from an EMBL/GenBank/DDBJ whole genome shotgun (WGS) entry which is preliminary data.</text>
</comment>
<dbReference type="Gene3D" id="1.10.10.10">
    <property type="entry name" value="Winged helix-like DNA-binding domain superfamily/Winged helix DNA-binding domain"/>
    <property type="match status" value="1"/>
</dbReference>
<dbReference type="InterPro" id="IPR036390">
    <property type="entry name" value="WH_DNA-bd_sf"/>
</dbReference>
<evidence type="ECO:0000313" key="6">
    <source>
        <dbReference type="EMBL" id="MFC5056734.1"/>
    </source>
</evidence>
<keyword evidence="2" id="KW-0805">Transcription regulation</keyword>
<dbReference type="InterPro" id="IPR000847">
    <property type="entry name" value="LysR_HTH_N"/>
</dbReference>
<dbReference type="Pfam" id="PF00126">
    <property type="entry name" value="HTH_1"/>
    <property type="match status" value="1"/>
</dbReference>
<sequence>MIDPRRLRVLRALADHGTVTAAGRALHLTPSAVSQQLAALESEVGHALLRRRGRRVSLTAAGELLVGHANAVAAELERARATLAAFAAGTTGRVEVGSFASAITQVVAPALATLRVRAPDVALRVRDVEGHASVPLLLDGEIDLAITEGYRLHADDRRLTRFPLYTEPFDVVLPAGHRLAGKAEVGLADLADEDWVATLPGNPVRDVVELACSQAGFAPRITHTSDDFRAIGALVGAGAGVALVPRNALRGDLAVDGRAVGGPAGGGPAGGGPAGDGSVRGVPVRGAAPLRRVVAAVRRGSADHPLIQLVRDALVEACHPLAGRD</sequence>
<evidence type="ECO:0000256" key="2">
    <source>
        <dbReference type="ARBA" id="ARBA00023015"/>
    </source>
</evidence>
<accession>A0ABV9Y314</accession>
<keyword evidence="3" id="KW-0238">DNA-binding</keyword>
<dbReference type="SUPFAM" id="SSF46785">
    <property type="entry name" value="Winged helix' DNA-binding domain"/>
    <property type="match status" value="1"/>
</dbReference>
<dbReference type="Pfam" id="PF03466">
    <property type="entry name" value="LysR_substrate"/>
    <property type="match status" value="1"/>
</dbReference>
<dbReference type="Gene3D" id="3.40.190.10">
    <property type="entry name" value="Periplasmic binding protein-like II"/>
    <property type="match status" value="2"/>
</dbReference>
<keyword evidence="7" id="KW-1185">Reference proteome</keyword>
<name>A0ABV9Y314_9PSEU</name>
<evidence type="ECO:0000256" key="1">
    <source>
        <dbReference type="ARBA" id="ARBA00009437"/>
    </source>
</evidence>
<dbReference type="RefSeq" id="WP_344034476.1">
    <property type="nucleotide sequence ID" value="NZ_BAAAKE010000001.1"/>
</dbReference>
<evidence type="ECO:0000256" key="4">
    <source>
        <dbReference type="ARBA" id="ARBA00023163"/>
    </source>
</evidence>
<dbReference type="CDD" id="cd08423">
    <property type="entry name" value="PBP2_LTTR_like_6"/>
    <property type="match status" value="1"/>
</dbReference>
<evidence type="ECO:0000313" key="7">
    <source>
        <dbReference type="Proteomes" id="UP001595833"/>
    </source>
</evidence>
<dbReference type="SUPFAM" id="SSF53850">
    <property type="entry name" value="Periplasmic binding protein-like II"/>
    <property type="match status" value="1"/>
</dbReference>
<dbReference type="Proteomes" id="UP001595833">
    <property type="component" value="Unassembled WGS sequence"/>
</dbReference>
<reference evidence="7" key="1">
    <citation type="journal article" date="2019" name="Int. J. Syst. Evol. Microbiol.">
        <title>The Global Catalogue of Microorganisms (GCM) 10K type strain sequencing project: providing services to taxonomists for standard genome sequencing and annotation.</title>
        <authorList>
            <consortium name="The Broad Institute Genomics Platform"/>
            <consortium name="The Broad Institute Genome Sequencing Center for Infectious Disease"/>
            <person name="Wu L."/>
            <person name="Ma J."/>
        </authorList>
    </citation>
    <scope>NUCLEOTIDE SEQUENCE [LARGE SCALE GENOMIC DNA]</scope>
    <source>
        <strain evidence="7">KCTC 12848</strain>
    </source>
</reference>
<comment type="similarity">
    <text evidence="1">Belongs to the LysR transcriptional regulatory family.</text>
</comment>
<dbReference type="PROSITE" id="PS50931">
    <property type="entry name" value="HTH_LYSR"/>
    <property type="match status" value="1"/>
</dbReference>
<dbReference type="InterPro" id="IPR036388">
    <property type="entry name" value="WH-like_DNA-bd_sf"/>
</dbReference>
<evidence type="ECO:0000259" key="5">
    <source>
        <dbReference type="PROSITE" id="PS50931"/>
    </source>
</evidence>
<dbReference type="InterPro" id="IPR005119">
    <property type="entry name" value="LysR_subst-bd"/>
</dbReference>
<dbReference type="PANTHER" id="PTHR30346:SF29">
    <property type="entry name" value="LYSR SUBSTRATE-BINDING"/>
    <property type="match status" value="1"/>
</dbReference>
<evidence type="ECO:0000256" key="3">
    <source>
        <dbReference type="ARBA" id="ARBA00023125"/>
    </source>
</evidence>
<dbReference type="PANTHER" id="PTHR30346">
    <property type="entry name" value="TRANSCRIPTIONAL DUAL REGULATOR HCAR-RELATED"/>
    <property type="match status" value="1"/>
</dbReference>
<organism evidence="6 7">
    <name type="scientific">Saccharothrix xinjiangensis</name>
    <dbReference type="NCBI Taxonomy" id="204798"/>
    <lineage>
        <taxon>Bacteria</taxon>
        <taxon>Bacillati</taxon>
        <taxon>Actinomycetota</taxon>
        <taxon>Actinomycetes</taxon>
        <taxon>Pseudonocardiales</taxon>
        <taxon>Pseudonocardiaceae</taxon>
        <taxon>Saccharothrix</taxon>
    </lineage>
</organism>